<evidence type="ECO:0000313" key="2">
    <source>
        <dbReference type="Proteomes" id="UP001064027"/>
    </source>
</evidence>
<name>A0ACD4CCA1_9BACI</name>
<reference evidence="1" key="1">
    <citation type="submission" date="2022-09" db="EMBL/GenBank/DDBJ databases">
        <title>Complete genome sequence of Rossellomorea vietnamensis strain RL-WG62, a newly isolated PGPR with the potential for plant salinity stress alleviation.</title>
        <authorList>
            <person name="Ren L."/>
            <person name="Wang G."/>
            <person name="Hu H."/>
        </authorList>
    </citation>
    <scope>NUCLEOTIDE SEQUENCE</scope>
    <source>
        <strain evidence="1">RL-WG62</strain>
    </source>
</reference>
<gene>
    <name evidence="1" type="ORF">N5C46_08745</name>
</gene>
<evidence type="ECO:0000313" key="1">
    <source>
        <dbReference type="EMBL" id="UXH46117.1"/>
    </source>
</evidence>
<sequence>MKTEENNNRIDPASGAIIMAIGIFLYASIDAFTWVNHMTAKILSVSLIGLAAFIYKSLIKQLLSKSDRVLLLSKPVPSFVMGSWVAGISVLSNVAVKYFPDLSVAVQVVMLFNTLMWLGFMASCVYQFKELMKRPTAHSIHGVVLLATVATQSVVIFWVKLYPSLPEGLLVGAISLGTFFYVIGLALIIVRYGRGNRWTLVEDWPSTNCIIHGALSITGLAIVSSELLSGRIMMVFWLVVFVLLIGVEWLEMVRAAKRVRKLGWEKGIFTYHVSQWSRNFTFGMFYAFTMTMHDNPYYLNSFYPFHEEFLHVWAWIVSLFLIAEMGLWVGSNRSLLDSKSKERVS</sequence>
<accession>A0ACD4CCA1</accession>
<keyword evidence="2" id="KW-1185">Reference proteome</keyword>
<dbReference type="EMBL" id="CP104558">
    <property type="protein sequence ID" value="UXH46117.1"/>
    <property type="molecule type" value="Genomic_DNA"/>
</dbReference>
<organism evidence="1 2">
    <name type="scientific">Rossellomorea vietnamensis</name>
    <dbReference type="NCBI Taxonomy" id="218284"/>
    <lineage>
        <taxon>Bacteria</taxon>
        <taxon>Bacillati</taxon>
        <taxon>Bacillota</taxon>
        <taxon>Bacilli</taxon>
        <taxon>Bacillales</taxon>
        <taxon>Bacillaceae</taxon>
        <taxon>Rossellomorea</taxon>
    </lineage>
</organism>
<proteinExistence type="predicted"/>
<dbReference type="Proteomes" id="UP001064027">
    <property type="component" value="Chromosome"/>
</dbReference>
<protein>
    <submittedName>
        <fullName evidence="1">Uncharacterized protein</fullName>
    </submittedName>
</protein>